<evidence type="ECO:0000313" key="1">
    <source>
        <dbReference type="EMBL" id="MBK6300026.1"/>
    </source>
</evidence>
<dbReference type="Proteomes" id="UP000886632">
    <property type="component" value="Unassembled WGS sequence"/>
</dbReference>
<evidence type="ECO:0000313" key="2">
    <source>
        <dbReference type="EMBL" id="MBK6301879.1"/>
    </source>
</evidence>
<dbReference type="InterPro" id="IPR023393">
    <property type="entry name" value="START-like_dom_sf"/>
</dbReference>
<name>A0A934X2Y0_9MICO</name>
<dbReference type="Gene3D" id="3.30.530.20">
    <property type="match status" value="1"/>
</dbReference>
<proteinExistence type="predicted"/>
<dbReference type="EMBL" id="JADJIB010000011">
    <property type="protein sequence ID" value="MBK7274764.1"/>
    <property type="molecule type" value="Genomic_DNA"/>
</dbReference>
<dbReference type="EMBL" id="JADIXZ010000006">
    <property type="protein sequence ID" value="MBK6301879.1"/>
    <property type="molecule type" value="Genomic_DNA"/>
</dbReference>
<dbReference type="InterPro" id="IPR019587">
    <property type="entry name" value="Polyketide_cyclase/dehydratase"/>
</dbReference>
<accession>A0A934X2Y0</accession>
<evidence type="ECO:0000313" key="4">
    <source>
        <dbReference type="EMBL" id="MBL0002467.1"/>
    </source>
</evidence>
<dbReference type="Proteomes" id="UP000726105">
    <property type="component" value="Unassembled WGS sequence"/>
</dbReference>
<dbReference type="Pfam" id="PF10604">
    <property type="entry name" value="Polyketide_cyc2"/>
    <property type="match status" value="1"/>
</dbReference>
<dbReference type="AlphaFoldDB" id="A0A934X2Y0"/>
<dbReference type="EMBL" id="JADKGK010000002">
    <property type="protein sequence ID" value="MBL0002467.1"/>
    <property type="molecule type" value="Genomic_DNA"/>
</dbReference>
<evidence type="ECO:0000313" key="5">
    <source>
        <dbReference type="Proteomes" id="UP000718281"/>
    </source>
</evidence>
<dbReference type="Proteomes" id="UP000718281">
    <property type="component" value="Unassembled WGS sequence"/>
</dbReference>
<sequence length="151" mass="16186">MSISVTSSTIVNPSLAWQVLSDVRSWPEWLPTVIEVVPETPEAPDGMGAAYLVRQPRLAAARWEITEWRPGAGFTWVSRRPGVTTTGTHQLVEVPGGVQAQLGIAWSGPLAWLVRASYGGLTRGYVASEAAAIVAQCQVQQSEGETAQTSQ</sequence>
<evidence type="ECO:0000313" key="3">
    <source>
        <dbReference type="EMBL" id="MBK7274764.1"/>
    </source>
</evidence>
<dbReference type="EMBL" id="JADIXZ010000002">
    <property type="protein sequence ID" value="MBK6300026.1"/>
    <property type="molecule type" value="Genomic_DNA"/>
</dbReference>
<protein>
    <submittedName>
        <fullName evidence="1">SRPBCC family protein</fullName>
    </submittedName>
</protein>
<dbReference type="SUPFAM" id="SSF55961">
    <property type="entry name" value="Bet v1-like"/>
    <property type="match status" value="1"/>
</dbReference>
<comment type="caution">
    <text evidence="1">The sequence shown here is derived from an EMBL/GenBank/DDBJ whole genome shotgun (WGS) entry which is preliminary data.</text>
</comment>
<reference evidence="5 6" key="1">
    <citation type="submission" date="2020-10" db="EMBL/GenBank/DDBJ databases">
        <title>Connecting structure to function with the recovery of over 1000 high-quality activated sludge metagenome-assembled genomes encoding full-length rRNA genes using long-read sequencing.</title>
        <authorList>
            <person name="Singleton C.M."/>
            <person name="Petriglieri F."/>
            <person name="Kristensen J.M."/>
            <person name="Kirkegaard R.H."/>
            <person name="Michaelsen T.Y."/>
            <person name="Andersen M.H."/>
            <person name="Karst S.M."/>
            <person name="Dueholm M.S."/>
            <person name="Nielsen P.H."/>
            <person name="Albertsen M."/>
        </authorList>
    </citation>
    <scope>NUCLEOTIDE SEQUENCE [LARGE SCALE GENOMIC DNA]</scope>
    <source>
        <strain evidence="1">AalE_18-Q3-R2-46_BAT3C.188</strain>
        <strain evidence="3">Ega_18-Q3-R5-49_MAXAC.001</strain>
        <strain evidence="4">Ribe_18-Q3-R11-54_MAXAC.001</strain>
    </source>
</reference>
<evidence type="ECO:0000313" key="6">
    <source>
        <dbReference type="Proteomes" id="UP000726105"/>
    </source>
</evidence>
<organism evidence="1 5">
    <name type="scientific">Candidatus Phosphoribacter hodrii</name>
    <dbReference type="NCBI Taxonomy" id="2953743"/>
    <lineage>
        <taxon>Bacteria</taxon>
        <taxon>Bacillati</taxon>
        <taxon>Actinomycetota</taxon>
        <taxon>Actinomycetes</taxon>
        <taxon>Micrococcales</taxon>
        <taxon>Dermatophilaceae</taxon>
        <taxon>Candidatus Phosphoribacter</taxon>
    </lineage>
</organism>
<gene>
    <name evidence="1" type="ORF">IPF40_02880</name>
    <name evidence="2" type="ORF">IPF40_12865</name>
    <name evidence="3" type="ORF">IPI13_16965</name>
    <name evidence="4" type="ORF">IPP00_00095</name>
</gene>